<dbReference type="AlphaFoldDB" id="A0A2P2MH71"/>
<organism evidence="1">
    <name type="scientific">Rhizophora mucronata</name>
    <name type="common">Asiatic mangrove</name>
    <dbReference type="NCBI Taxonomy" id="61149"/>
    <lineage>
        <taxon>Eukaryota</taxon>
        <taxon>Viridiplantae</taxon>
        <taxon>Streptophyta</taxon>
        <taxon>Embryophyta</taxon>
        <taxon>Tracheophyta</taxon>
        <taxon>Spermatophyta</taxon>
        <taxon>Magnoliopsida</taxon>
        <taxon>eudicotyledons</taxon>
        <taxon>Gunneridae</taxon>
        <taxon>Pentapetalae</taxon>
        <taxon>rosids</taxon>
        <taxon>fabids</taxon>
        <taxon>Malpighiales</taxon>
        <taxon>Rhizophoraceae</taxon>
        <taxon>Rhizophora</taxon>
    </lineage>
</organism>
<name>A0A2P2MH71_RHIMU</name>
<accession>A0A2P2MH71</accession>
<sequence length="29" mass="3360">MKQHLKATYISFQTAEVEKPKYKACSIES</sequence>
<dbReference type="EMBL" id="GGEC01049097">
    <property type="protein sequence ID" value="MBX29581.1"/>
    <property type="molecule type" value="Transcribed_RNA"/>
</dbReference>
<proteinExistence type="predicted"/>
<reference evidence="1" key="1">
    <citation type="submission" date="2018-02" db="EMBL/GenBank/DDBJ databases">
        <title>Rhizophora mucronata_Transcriptome.</title>
        <authorList>
            <person name="Meera S.P."/>
            <person name="Sreeshan A."/>
            <person name="Augustine A."/>
        </authorList>
    </citation>
    <scope>NUCLEOTIDE SEQUENCE</scope>
    <source>
        <tissue evidence="1">Leaf</tissue>
    </source>
</reference>
<protein>
    <submittedName>
        <fullName evidence="1">Uncharacterized protein</fullName>
    </submittedName>
</protein>
<evidence type="ECO:0000313" key="1">
    <source>
        <dbReference type="EMBL" id="MBX29581.1"/>
    </source>
</evidence>